<dbReference type="EC" id="1.16.1.9" evidence="2"/>
<feature type="transmembrane region" description="Helical" evidence="6">
    <location>
        <begin position="145"/>
        <end position="163"/>
    </location>
</feature>
<accession>A0A9P8Y5B3</accession>
<feature type="transmembrane region" description="Helical" evidence="6">
    <location>
        <begin position="169"/>
        <end position="189"/>
    </location>
</feature>
<dbReference type="InterPro" id="IPR051410">
    <property type="entry name" value="Ferric/Cupric_Reductase"/>
</dbReference>
<dbReference type="GO" id="GO:0005886">
    <property type="term" value="C:plasma membrane"/>
    <property type="evidence" value="ECO:0007669"/>
    <property type="project" value="UniProtKB-SubCell"/>
</dbReference>
<dbReference type="InterPro" id="IPR017938">
    <property type="entry name" value="Riboflavin_synthase-like_b-brl"/>
</dbReference>
<keyword evidence="9" id="KW-1185">Reference proteome</keyword>
<evidence type="ECO:0000313" key="8">
    <source>
        <dbReference type="EMBL" id="KAH7029644.1"/>
    </source>
</evidence>
<feature type="transmembrane region" description="Helical" evidence="6">
    <location>
        <begin position="110"/>
        <end position="133"/>
    </location>
</feature>
<dbReference type="Gene3D" id="3.40.50.80">
    <property type="entry name" value="Nucleotide-binding domain of ferredoxin-NADP reductase (FNR) module"/>
    <property type="match status" value="1"/>
</dbReference>
<evidence type="ECO:0000256" key="4">
    <source>
        <dbReference type="ARBA" id="ARBA00022475"/>
    </source>
</evidence>
<sequence>MDSPRGPHGDGRSSMELSGQYIYALTLCGILLILYIVRQVLPVAYTWCRILFLLFLRLFSYTFVIHRHRWLGPWTIDLIASRTLYLIANLLCLLMPSVSRAELASRAGSLAAINITPLFLSIHLDFLADAFGLPLKTIQEAHRSAGVMTFALLTLHVCLLVDLEAVPGLYVMMASMSAAVMVLLGMTPLRRRVHELADKTHKALAITMAFSTWQHISTITHVHRWLLYTAAGVICLVHAVQVCLFLRRNVCWGKPFPRAHVTSDGSIVRIVLCLPRPVKIDAGQYISLSMISSTIGFWSWVQSHPFTITSWSLRRQDELELCVQCRSGLTLRLLQSGERTFLAFFSGPYGRSHSLKAAKSILMLMTDFGIVAVLPYLKKITVNYECRVHMVWHVKRLSDFAPLVTLLNEYLRDHTLRNVRRILQISVYNERGVHNEGFGYHGRVNMLACAPDIADIMKSEIDGGFITELGLSSHTPHAGLEGTSPHPTDHASLRESQVRYKADCSHILVLVSGSHVLRDTTRKLAGRYLSRGLVLKELDYQQE</sequence>
<feature type="transmembrane region" description="Helical" evidence="6">
    <location>
        <begin position="76"/>
        <end position="98"/>
    </location>
</feature>
<dbReference type="PANTHER" id="PTHR32361:SF26">
    <property type="entry name" value="FAD-BINDING 8 DOMAIN-CONTAINING PROTEIN-RELATED"/>
    <property type="match status" value="1"/>
</dbReference>
<dbReference type="InterPro" id="IPR039261">
    <property type="entry name" value="FNR_nucleotide-bd"/>
</dbReference>
<dbReference type="GO" id="GO:0006879">
    <property type="term" value="P:intracellular iron ion homeostasis"/>
    <property type="evidence" value="ECO:0007669"/>
    <property type="project" value="TreeGrafter"/>
</dbReference>
<dbReference type="Pfam" id="PF08022">
    <property type="entry name" value="FAD_binding_8"/>
    <property type="match status" value="1"/>
</dbReference>
<comment type="subcellular location">
    <subcellularLocation>
        <location evidence="1">Cell membrane</location>
        <topology evidence="1">Multi-pass membrane protein</topology>
    </subcellularLocation>
</comment>
<evidence type="ECO:0000259" key="7">
    <source>
        <dbReference type="PROSITE" id="PS51384"/>
    </source>
</evidence>
<feature type="transmembrane region" description="Helical" evidence="6">
    <location>
        <begin position="21"/>
        <end position="38"/>
    </location>
</feature>
<dbReference type="GeneID" id="70181281"/>
<evidence type="ECO:0000256" key="2">
    <source>
        <dbReference type="ARBA" id="ARBA00012668"/>
    </source>
</evidence>
<keyword evidence="6" id="KW-1133">Transmembrane helix</keyword>
<dbReference type="GO" id="GO:0015677">
    <property type="term" value="P:copper ion import"/>
    <property type="evidence" value="ECO:0007669"/>
    <property type="project" value="TreeGrafter"/>
</dbReference>
<feature type="transmembrane region" description="Helical" evidence="6">
    <location>
        <begin position="44"/>
        <end position="64"/>
    </location>
</feature>
<feature type="transmembrane region" description="Helical" evidence="6">
    <location>
        <begin position="225"/>
        <end position="246"/>
    </location>
</feature>
<evidence type="ECO:0000256" key="6">
    <source>
        <dbReference type="SAM" id="Phobius"/>
    </source>
</evidence>
<dbReference type="OrthoDB" id="4494341at2759"/>
<dbReference type="InterPro" id="IPR013112">
    <property type="entry name" value="FAD-bd_8"/>
</dbReference>
<dbReference type="PROSITE" id="PS51384">
    <property type="entry name" value="FAD_FR"/>
    <property type="match status" value="1"/>
</dbReference>
<dbReference type="InterPro" id="IPR017927">
    <property type="entry name" value="FAD-bd_FR_type"/>
</dbReference>
<evidence type="ECO:0000256" key="1">
    <source>
        <dbReference type="ARBA" id="ARBA00004651"/>
    </source>
</evidence>
<dbReference type="CDD" id="cd06186">
    <property type="entry name" value="NOX_Duox_like_FAD_NADP"/>
    <property type="match status" value="1"/>
</dbReference>
<dbReference type="GO" id="GO:0006826">
    <property type="term" value="P:iron ion transport"/>
    <property type="evidence" value="ECO:0007669"/>
    <property type="project" value="TreeGrafter"/>
</dbReference>
<dbReference type="EMBL" id="JAGTJQ010000006">
    <property type="protein sequence ID" value="KAH7029644.1"/>
    <property type="molecule type" value="Genomic_DNA"/>
</dbReference>
<keyword evidence="6" id="KW-0812">Transmembrane</keyword>
<feature type="domain" description="FAD-binding FR-type" evidence="7">
    <location>
        <begin position="237"/>
        <end position="355"/>
    </location>
</feature>
<dbReference type="SUPFAM" id="SSF63380">
    <property type="entry name" value="Riboflavin synthase domain-like"/>
    <property type="match status" value="1"/>
</dbReference>
<dbReference type="AlphaFoldDB" id="A0A9P8Y5B3"/>
<dbReference type="GO" id="GO:0052851">
    <property type="term" value="F:ferric-chelate reductase (NADPH) activity"/>
    <property type="evidence" value="ECO:0007669"/>
    <property type="project" value="UniProtKB-EC"/>
</dbReference>
<dbReference type="PANTHER" id="PTHR32361">
    <property type="entry name" value="FERRIC/CUPRIC REDUCTASE TRANSMEMBRANE COMPONENT"/>
    <property type="match status" value="1"/>
</dbReference>
<name>A0A9P8Y5B3_9PEZI</name>
<dbReference type="Proteomes" id="UP000756346">
    <property type="component" value="Unassembled WGS sequence"/>
</dbReference>
<keyword evidence="3" id="KW-0813">Transport</keyword>
<evidence type="ECO:0000313" key="9">
    <source>
        <dbReference type="Proteomes" id="UP000756346"/>
    </source>
</evidence>
<evidence type="ECO:0000256" key="5">
    <source>
        <dbReference type="ARBA" id="ARBA00048483"/>
    </source>
</evidence>
<dbReference type="RefSeq" id="XP_046011932.1">
    <property type="nucleotide sequence ID" value="XM_046151735.1"/>
</dbReference>
<comment type="catalytic activity">
    <reaction evidence="5">
        <text>2 a Fe(II)-siderophore + NADP(+) + H(+) = 2 a Fe(III)-siderophore + NADPH</text>
        <dbReference type="Rhea" id="RHEA:28795"/>
        <dbReference type="Rhea" id="RHEA-COMP:11342"/>
        <dbReference type="Rhea" id="RHEA-COMP:11344"/>
        <dbReference type="ChEBI" id="CHEBI:15378"/>
        <dbReference type="ChEBI" id="CHEBI:29033"/>
        <dbReference type="ChEBI" id="CHEBI:29034"/>
        <dbReference type="ChEBI" id="CHEBI:57783"/>
        <dbReference type="ChEBI" id="CHEBI:58349"/>
        <dbReference type="EC" id="1.16.1.9"/>
    </reaction>
</comment>
<protein>
    <recommendedName>
        <fullName evidence="2">ferric-chelate reductase (NADPH)</fullName>
        <ecNumber evidence="2">1.16.1.9</ecNumber>
    </recommendedName>
</protein>
<reference evidence="8" key="1">
    <citation type="journal article" date="2021" name="Nat. Commun.">
        <title>Genetic determinants of endophytism in the Arabidopsis root mycobiome.</title>
        <authorList>
            <person name="Mesny F."/>
            <person name="Miyauchi S."/>
            <person name="Thiergart T."/>
            <person name="Pickel B."/>
            <person name="Atanasova L."/>
            <person name="Karlsson M."/>
            <person name="Huettel B."/>
            <person name="Barry K.W."/>
            <person name="Haridas S."/>
            <person name="Chen C."/>
            <person name="Bauer D."/>
            <person name="Andreopoulos W."/>
            <person name="Pangilinan J."/>
            <person name="LaButti K."/>
            <person name="Riley R."/>
            <person name="Lipzen A."/>
            <person name="Clum A."/>
            <person name="Drula E."/>
            <person name="Henrissat B."/>
            <person name="Kohler A."/>
            <person name="Grigoriev I.V."/>
            <person name="Martin F.M."/>
            <person name="Hacquard S."/>
        </authorList>
    </citation>
    <scope>NUCLEOTIDE SEQUENCE</scope>
    <source>
        <strain evidence="8">MPI-CAGE-CH-0230</strain>
    </source>
</reference>
<proteinExistence type="predicted"/>
<organism evidence="8 9">
    <name type="scientific">Microdochium trichocladiopsis</name>
    <dbReference type="NCBI Taxonomy" id="1682393"/>
    <lineage>
        <taxon>Eukaryota</taxon>
        <taxon>Fungi</taxon>
        <taxon>Dikarya</taxon>
        <taxon>Ascomycota</taxon>
        <taxon>Pezizomycotina</taxon>
        <taxon>Sordariomycetes</taxon>
        <taxon>Xylariomycetidae</taxon>
        <taxon>Xylariales</taxon>
        <taxon>Microdochiaceae</taxon>
        <taxon>Microdochium</taxon>
    </lineage>
</organism>
<keyword evidence="4" id="KW-1003">Cell membrane</keyword>
<comment type="caution">
    <text evidence="8">The sequence shown here is derived from an EMBL/GenBank/DDBJ whole genome shotgun (WGS) entry which is preliminary data.</text>
</comment>
<evidence type="ECO:0000256" key="3">
    <source>
        <dbReference type="ARBA" id="ARBA00022448"/>
    </source>
</evidence>
<gene>
    <name evidence="8" type="ORF">B0I36DRAFT_291449</name>
</gene>
<keyword evidence="6" id="KW-0472">Membrane</keyword>